<accession>A0ACB8D9X4</accession>
<organism evidence="1 2">
    <name type="scientific">Dermacentor silvarum</name>
    <name type="common">Tick</name>
    <dbReference type="NCBI Taxonomy" id="543639"/>
    <lineage>
        <taxon>Eukaryota</taxon>
        <taxon>Metazoa</taxon>
        <taxon>Ecdysozoa</taxon>
        <taxon>Arthropoda</taxon>
        <taxon>Chelicerata</taxon>
        <taxon>Arachnida</taxon>
        <taxon>Acari</taxon>
        <taxon>Parasitiformes</taxon>
        <taxon>Ixodida</taxon>
        <taxon>Ixodoidea</taxon>
        <taxon>Ixodidae</taxon>
        <taxon>Rhipicephalinae</taxon>
        <taxon>Dermacentor</taxon>
    </lineage>
</organism>
<dbReference type="EMBL" id="CM023471">
    <property type="protein sequence ID" value="KAH7964826.1"/>
    <property type="molecule type" value="Genomic_DNA"/>
</dbReference>
<protein>
    <submittedName>
        <fullName evidence="1">Uncharacterized protein</fullName>
    </submittedName>
</protein>
<keyword evidence="2" id="KW-1185">Reference proteome</keyword>
<dbReference type="Proteomes" id="UP000821865">
    <property type="component" value="Chromosome 2"/>
</dbReference>
<reference evidence="1" key="1">
    <citation type="submission" date="2020-05" db="EMBL/GenBank/DDBJ databases">
        <title>Large-scale comparative analyses of tick genomes elucidate their genetic diversity and vector capacities.</title>
        <authorList>
            <person name="Jia N."/>
            <person name="Wang J."/>
            <person name="Shi W."/>
            <person name="Du L."/>
            <person name="Sun Y."/>
            <person name="Zhan W."/>
            <person name="Jiang J."/>
            <person name="Wang Q."/>
            <person name="Zhang B."/>
            <person name="Ji P."/>
            <person name="Sakyi L.B."/>
            <person name="Cui X."/>
            <person name="Yuan T."/>
            <person name="Jiang B."/>
            <person name="Yang W."/>
            <person name="Lam T.T.-Y."/>
            <person name="Chang Q."/>
            <person name="Ding S."/>
            <person name="Wang X."/>
            <person name="Zhu J."/>
            <person name="Ruan X."/>
            <person name="Zhao L."/>
            <person name="Wei J."/>
            <person name="Que T."/>
            <person name="Du C."/>
            <person name="Cheng J."/>
            <person name="Dai P."/>
            <person name="Han X."/>
            <person name="Huang E."/>
            <person name="Gao Y."/>
            <person name="Liu J."/>
            <person name="Shao H."/>
            <person name="Ye R."/>
            <person name="Li L."/>
            <person name="Wei W."/>
            <person name="Wang X."/>
            <person name="Wang C."/>
            <person name="Yang T."/>
            <person name="Huo Q."/>
            <person name="Li W."/>
            <person name="Guo W."/>
            <person name="Chen H."/>
            <person name="Zhou L."/>
            <person name="Ni X."/>
            <person name="Tian J."/>
            <person name="Zhou Y."/>
            <person name="Sheng Y."/>
            <person name="Liu T."/>
            <person name="Pan Y."/>
            <person name="Xia L."/>
            <person name="Li J."/>
            <person name="Zhao F."/>
            <person name="Cao W."/>
        </authorList>
    </citation>
    <scope>NUCLEOTIDE SEQUENCE</scope>
    <source>
        <strain evidence="1">Dsil-2018</strain>
    </source>
</reference>
<sequence length="181" mass="20141">MTATSSSAPEGILQWNCRGIAGKVGELRQRLRYGELRVWALLLQETNALPPISGFVAYSSPSMLDRRSATPDVPPGKAAVYVRSTLYQSRVDLSRWCTLWQEVVAVLVRLQRTDVIIVSYYARPYSGRAARLCLGWLAHLRPKHPGCPIMVAWDFNAPHTTLGYAISSARGTFVLDTFMDA</sequence>
<evidence type="ECO:0000313" key="2">
    <source>
        <dbReference type="Proteomes" id="UP000821865"/>
    </source>
</evidence>
<gene>
    <name evidence="1" type="ORF">HPB49_001604</name>
</gene>
<name>A0ACB8D9X4_DERSI</name>
<comment type="caution">
    <text evidence="1">The sequence shown here is derived from an EMBL/GenBank/DDBJ whole genome shotgun (WGS) entry which is preliminary data.</text>
</comment>
<evidence type="ECO:0000313" key="1">
    <source>
        <dbReference type="EMBL" id="KAH7964826.1"/>
    </source>
</evidence>
<proteinExistence type="predicted"/>